<keyword evidence="1" id="KW-0175">Coiled coil</keyword>
<keyword evidence="2" id="KW-1133">Transmembrane helix</keyword>
<organism evidence="3 4">
    <name type="scientific">Ceriporiopsis subvermispora (strain B)</name>
    <name type="common">White-rot fungus</name>
    <name type="synonym">Gelatoporia subvermispora</name>
    <dbReference type="NCBI Taxonomy" id="914234"/>
    <lineage>
        <taxon>Eukaryota</taxon>
        <taxon>Fungi</taxon>
        <taxon>Dikarya</taxon>
        <taxon>Basidiomycota</taxon>
        <taxon>Agaricomycotina</taxon>
        <taxon>Agaricomycetes</taxon>
        <taxon>Polyporales</taxon>
        <taxon>Gelatoporiaceae</taxon>
        <taxon>Gelatoporia</taxon>
    </lineage>
</organism>
<sequence length="163" mass="17973">MPSAKKTPSKRAALLKRLPSQGELLLFGTICLSVGVPFSYMLTCGVCWVHPELETRFYDIMPSVLLGTVLTCLALAAGANWGRDPELEAQTEALKEILEGLEQLNATIEQVLREAEQRAREKEAEVARARALGLLLPAARFEEIDEEPEERKGKGKGKGKKKL</sequence>
<evidence type="ECO:0000313" key="3">
    <source>
        <dbReference type="EMBL" id="EMD31827.1"/>
    </source>
</evidence>
<dbReference type="EMBL" id="KB445815">
    <property type="protein sequence ID" value="EMD31827.1"/>
    <property type="molecule type" value="Genomic_DNA"/>
</dbReference>
<dbReference type="Proteomes" id="UP000016930">
    <property type="component" value="Unassembled WGS sequence"/>
</dbReference>
<evidence type="ECO:0000256" key="2">
    <source>
        <dbReference type="SAM" id="Phobius"/>
    </source>
</evidence>
<feature type="coiled-coil region" evidence="1">
    <location>
        <begin position="87"/>
        <end position="132"/>
    </location>
</feature>
<keyword evidence="4" id="KW-1185">Reference proteome</keyword>
<protein>
    <submittedName>
        <fullName evidence="3">Uncharacterized protein</fullName>
    </submittedName>
</protein>
<feature type="transmembrane region" description="Helical" evidence="2">
    <location>
        <begin position="21"/>
        <end position="40"/>
    </location>
</feature>
<proteinExistence type="predicted"/>
<accession>M2R0Q2</accession>
<feature type="transmembrane region" description="Helical" evidence="2">
    <location>
        <begin position="60"/>
        <end position="81"/>
    </location>
</feature>
<dbReference type="HOGENOM" id="CLU_1626820_0_0_1"/>
<reference evidence="3 4" key="1">
    <citation type="journal article" date="2012" name="Proc. Natl. Acad. Sci. U.S.A.">
        <title>Comparative genomics of Ceriporiopsis subvermispora and Phanerochaete chrysosporium provide insight into selective ligninolysis.</title>
        <authorList>
            <person name="Fernandez-Fueyo E."/>
            <person name="Ruiz-Duenas F.J."/>
            <person name="Ferreira P."/>
            <person name="Floudas D."/>
            <person name="Hibbett D.S."/>
            <person name="Canessa P."/>
            <person name="Larrondo L.F."/>
            <person name="James T.Y."/>
            <person name="Seelenfreund D."/>
            <person name="Lobos S."/>
            <person name="Polanco R."/>
            <person name="Tello M."/>
            <person name="Honda Y."/>
            <person name="Watanabe T."/>
            <person name="Watanabe T."/>
            <person name="Ryu J.S."/>
            <person name="Kubicek C.P."/>
            <person name="Schmoll M."/>
            <person name="Gaskell J."/>
            <person name="Hammel K.E."/>
            <person name="St John F.J."/>
            <person name="Vanden Wymelenberg A."/>
            <person name="Sabat G."/>
            <person name="Splinter BonDurant S."/>
            <person name="Syed K."/>
            <person name="Yadav J.S."/>
            <person name="Doddapaneni H."/>
            <person name="Subramanian V."/>
            <person name="Lavin J.L."/>
            <person name="Oguiza J.A."/>
            <person name="Perez G."/>
            <person name="Pisabarro A.G."/>
            <person name="Ramirez L."/>
            <person name="Santoyo F."/>
            <person name="Master E."/>
            <person name="Coutinho P.M."/>
            <person name="Henrissat B."/>
            <person name="Lombard V."/>
            <person name="Magnuson J.K."/>
            <person name="Kuees U."/>
            <person name="Hori C."/>
            <person name="Igarashi K."/>
            <person name="Samejima M."/>
            <person name="Held B.W."/>
            <person name="Barry K.W."/>
            <person name="LaButti K.M."/>
            <person name="Lapidus A."/>
            <person name="Lindquist E.A."/>
            <person name="Lucas S.M."/>
            <person name="Riley R."/>
            <person name="Salamov A.A."/>
            <person name="Hoffmeister D."/>
            <person name="Schwenk D."/>
            <person name="Hadar Y."/>
            <person name="Yarden O."/>
            <person name="de Vries R.P."/>
            <person name="Wiebenga A."/>
            <person name="Stenlid J."/>
            <person name="Eastwood D."/>
            <person name="Grigoriev I.V."/>
            <person name="Berka R.M."/>
            <person name="Blanchette R.A."/>
            <person name="Kersten P."/>
            <person name="Martinez A.T."/>
            <person name="Vicuna R."/>
            <person name="Cullen D."/>
        </authorList>
    </citation>
    <scope>NUCLEOTIDE SEQUENCE [LARGE SCALE GENOMIC DNA]</scope>
    <source>
        <strain evidence="3 4">B</strain>
    </source>
</reference>
<keyword evidence="2" id="KW-0812">Transmembrane</keyword>
<dbReference type="AlphaFoldDB" id="M2R0Q2"/>
<evidence type="ECO:0000313" key="4">
    <source>
        <dbReference type="Proteomes" id="UP000016930"/>
    </source>
</evidence>
<name>M2R0Q2_CERS8</name>
<keyword evidence="2" id="KW-0472">Membrane</keyword>
<gene>
    <name evidence="3" type="ORF">CERSUDRAFT_109203</name>
</gene>
<evidence type="ECO:0000256" key="1">
    <source>
        <dbReference type="SAM" id="Coils"/>
    </source>
</evidence>